<dbReference type="EMBL" id="JACWFH010000017">
    <property type="protein sequence ID" value="MBY0097984.1"/>
    <property type="molecule type" value="Genomic_DNA"/>
</dbReference>
<gene>
    <name evidence="2" type="ORF">H0185_14355</name>
</gene>
<organism evidence="2 3">
    <name type="scientific">Mesobacillus maritimus</name>
    <dbReference type="NCBI Taxonomy" id="1643336"/>
    <lineage>
        <taxon>Bacteria</taxon>
        <taxon>Bacillati</taxon>
        <taxon>Bacillota</taxon>
        <taxon>Bacilli</taxon>
        <taxon>Bacillales</taxon>
        <taxon>Bacillaceae</taxon>
        <taxon>Mesobacillus</taxon>
    </lineage>
</organism>
<evidence type="ECO:0000259" key="1">
    <source>
        <dbReference type="Pfam" id="PF12680"/>
    </source>
</evidence>
<evidence type="ECO:0000313" key="3">
    <source>
        <dbReference type="Proteomes" id="UP000769780"/>
    </source>
</evidence>
<dbReference type="SUPFAM" id="SSF54427">
    <property type="entry name" value="NTF2-like"/>
    <property type="match status" value="1"/>
</dbReference>
<name>A0ABS7K6S4_9BACI</name>
<comment type="caution">
    <text evidence="2">The sequence shown here is derived from an EMBL/GenBank/DDBJ whole genome shotgun (WGS) entry which is preliminary data.</text>
</comment>
<proteinExistence type="predicted"/>
<dbReference type="InterPro" id="IPR037401">
    <property type="entry name" value="SnoaL-like"/>
</dbReference>
<dbReference type="Proteomes" id="UP000769780">
    <property type="component" value="Unassembled WGS sequence"/>
</dbReference>
<dbReference type="Pfam" id="PF12680">
    <property type="entry name" value="SnoaL_2"/>
    <property type="match status" value="1"/>
</dbReference>
<keyword evidence="3" id="KW-1185">Reference proteome</keyword>
<accession>A0ABS7K6S4</accession>
<sequence>MMDMNHDQQKDHARLNKEIAVSFLQLVASGRVREAYNTYISPDFCHHNPYFRGDANSLMIAMEENASKNPDKSFEVKRVIAEGNLVAVHSHVKQKPEDLGVAVVHIMRFENHIIVEMWDLGHPVPENSPNEYGIF</sequence>
<reference evidence="2 3" key="1">
    <citation type="submission" date="2020-07" db="EMBL/GenBank/DDBJ databases">
        <title>Fungal Genomes of the International Space Station.</title>
        <authorList>
            <person name="Seuylemezian A."/>
            <person name="Singh N.K."/>
            <person name="Wood J."/>
            <person name="Venkateswaran K."/>
        </authorList>
    </citation>
    <scope>NUCLEOTIDE SEQUENCE [LARGE SCALE GENOMIC DNA]</scope>
    <source>
        <strain evidence="2 3">PL-B2</strain>
    </source>
</reference>
<dbReference type="Gene3D" id="3.10.450.50">
    <property type="match status" value="1"/>
</dbReference>
<feature type="domain" description="SnoaL-like" evidence="1">
    <location>
        <begin position="23"/>
        <end position="117"/>
    </location>
</feature>
<protein>
    <submittedName>
        <fullName evidence="2">Nuclear transport factor 2 family protein</fullName>
    </submittedName>
</protein>
<dbReference type="InterPro" id="IPR032710">
    <property type="entry name" value="NTF2-like_dom_sf"/>
</dbReference>
<evidence type="ECO:0000313" key="2">
    <source>
        <dbReference type="EMBL" id="MBY0097984.1"/>
    </source>
</evidence>